<dbReference type="OMA" id="ECDLHET"/>
<dbReference type="HOGENOM" id="CLU_1012501_0_0_1"/>
<feature type="compositionally biased region" description="Low complexity" evidence="1">
    <location>
        <begin position="220"/>
        <end position="241"/>
    </location>
</feature>
<proteinExistence type="predicted"/>
<sequence>MHFCDPAIESHGGVKPLITFYEGGAITTVLTSDVVAAGPLPSNAGVAIATSPSGGSQPAPAHDEEAAHDEEVAAGALFDDAESAGESDDVSFKSVTDADHDRLPAPLTAHDDKYAFGAQVMEAPTLDEVRAATNDLEAMLDDGASIFSTSSVDSAVSAESSTSYSSSITSLEYASTVAGPAAASPAAQIAAASSMSQIASASTASLTSTLSAASTSSSASAASTSSNASAVSTPATSPSLSIQALESEDESCVDEFGVLHGPVQDSLRNRRVRRA</sequence>
<dbReference type="KEGG" id="scm:SCHCO_01212746"/>
<evidence type="ECO:0000313" key="3">
    <source>
        <dbReference type="Proteomes" id="UP000007431"/>
    </source>
</evidence>
<dbReference type="OrthoDB" id="10509650at2759"/>
<evidence type="ECO:0000256" key="1">
    <source>
        <dbReference type="SAM" id="MobiDB-lite"/>
    </source>
</evidence>
<dbReference type="EMBL" id="GL377306">
    <property type="protein sequence ID" value="EFI97049.1"/>
    <property type="molecule type" value="Genomic_DNA"/>
</dbReference>
<dbReference type="Proteomes" id="UP000007431">
    <property type="component" value="Unassembled WGS sequence"/>
</dbReference>
<dbReference type="InParanoid" id="D8Q5Y4"/>
<protein>
    <submittedName>
        <fullName evidence="2">Uncharacterized protein</fullName>
    </submittedName>
</protein>
<accession>D8Q5Y4</accession>
<gene>
    <name evidence="2" type="ORF">SCHCODRAFT_235132</name>
</gene>
<dbReference type="GeneID" id="9596478"/>
<organism evidence="3">
    <name type="scientific">Schizophyllum commune (strain H4-8 / FGSC 9210)</name>
    <name type="common">Split gill fungus</name>
    <dbReference type="NCBI Taxonomy" id="578458"/>
    <lineage>
        <taxon>Eukaryota</taxon>
        <taxon>Fungi</taxon>
        <taxon>Dikarya</taxon>
        <taxon>Basidiomycota</taxon>
        <taxon>Agaricomycotina</taxon>
        <taxon>Agaricomycetes</taxon>
        <taxon>Agaricomycetidae</taxon>
        <taxon>Agaricales</taxon>
        <taxon>Schizophyllaceae</taxon>
        <taxon>Schizophyllum</taxon>
    </lineage>
</organism>
<reference evidence="2 3" key="1">
    <citation type="journal article" date="2010" name="Nat. Biotechnol.">
        <title>Genome sequence of the model mushroom Schizophyllum commune.</title>
        <authorList>
            <person name="Ohm R.A."/>
            <person name="de Jong J.F."/>
            <person name="Lugones L.G."/>
            <person name="Aerts A."/>
            <person name="Kothe E."/>
            <person name="Stajich J.E."/>
            <person name="de Vries R.P."/>
            <person name="Record E."/>
            <person name="Levasseur A."/>
            <person name="Baker S.E."/>
            <person name="Bartholomew K.A."/>
            <person name="Coutinho P.M."/>
            <person name="Erdmann S."/>
            <person name="Fowler T.J."/>
            <person name="Gathman A.C."/>
            <person name="Lombard V."/>
            <person name="Henrissat B."/>
            <person name="Knabe N."/>
            <person name="Kuees U."/>
            <person name="Lilly W.W."/>
            <person name="Lindquist E."/>
            <person name="Lucas S."/>
            <person name="Magnuson J.K."/>
            <person name="Piumi F."/>
            <person name="Raudaskoski M."/>
            <person name="Salamov A."/>
            <person name="Schmutz J."/>
            <person name="Schwarze F.W.M.R."/>
            <person name="vanKuyk P.A."/>
            <person name="Horton J.S."/>
            <person name="Grigoriev I.V."/>
            <person name="Woesten H.A.B."/>
        </authorList>
    </citation>
    <scope>NUCLEOTIDE SEQUENCE [LARGE SCALE GENOMIC DNA]</scope>
    <source>
        <strain evidence="3">H4-8 / FGSC 9210</strain>
    </source>
</reference>
<dbReference type="AlphaFoldDB" id="D8Q5Y4"/>
<keyword evidence="3" id="KW-1185">Reference proteome</keyword>
<feature type="region of interest" description="Disordered" evidence="1">
    <location>
        <begin position="48"/>
        <end position="67"/>
    </location>
</feature>
<dbReference type="VEuPathDB" id="FungiDB:SCHCODRAFT_01212746"/>
<evidence type="ECO:0000313" key="2">
    <source>
        <dbReference type="EMBL" id="EFI97049.1"/>
    </source>
</evidence>
<dbReference type="RefSeq" id="XP_003031952.1">
    <property type="nucleotide sequence ID" value="XM_003031906.1"/>
</dbReference>
<feature type="region of interest" description="Disordered" evidence="1">
    <location>
        <begin position="220"/>
        <end position="243"/>
    </location>
</feature>
<name>D8Q5Y4_SCHCM</name>